<keyword evidence="1" id="KW-0805">Transcription regulation</keyword>
<dbReference type="OrthoDB" id="7506088at2"/>
<dbReference type="CDD" id="cd00038">
    <property type="entry name" value="CAP_ED"/>
    <property type="match status" value="1"/>
</dbReference>
<dbReference type="InterPro" id="IPR018490">
    <property type="entry name" value="cNMP-bd_dom_sf"/>
</dbReference>
<evidence type="ECO:0000313" key="5">
    <source>
        <dbReference type="EMBL" id="TNC72020.1"/>
    </source>
</evidence>
<dbReference type="InterPro" id="IPR012318">
    <property type="entry name" value="HTH_CRP"/>
</dbReference>
<dbReference type="Gene3D" id="2.60.120.10">
    <property type="entry name" value="Jelly Rolls"/>
    <property type="match status" value="1"/>
</dbReference>
<dbReference type="InterPro" id="IPR014710">
    <property type="entry name" value="RmlC-like_jellyroll"/>
</dbReference>
<protein>
    <submittedName>
        <fullName evidence="5">Crp/Fnr family transcriptional regulator</fullName>
    </submittedName>
</protein>
<evidence type="ECO:0000256" key="1">
    <source>
        <dbReference type="ARBA" id="ARBA00023015"/>
    </source>
</evidence>
<evidence type="ECO:0000256" key="3">
    <source>
        <dbReference type="ARBA" id="ARBA00023163"/>
    </source>
</evidence>
<keyword evidence="3" id="KW-0804">Transcription</keyword>
<feature type="domain" description="HTH crp-type" evidence="4">
    <location>
        <begin position="155"/>
        <end position="221"/>
    </location>
</feature>
<name>A0A5C4NDQ6_9RHOB</name>
<dbReference type="SUPFAM" id="SSF46785">
    <property type="entry name" value="Winged helix' DNA-binding domain"/>
    <property type="match status" value="1"/>
</dbReference>
<evidence type="ECO:0000256" key="2">
    <source>
        <dbReference type="ARBA" id="ARBA00023125"/>
    </source>
</evidence>
<dbReference type="GO" id="GO:0003677">
    <property type="term" value="F:DNA binding"/>
    <property type="evidence" value="ECO:0007669"/>
    <property type="project" value="UniProtKB-KW"/>
</dbReference>
<dbReference type="GO" id="GO:0003700">
    <property type="term" value="F:DNA-binding transcription factor activity"/>
    <property type="evidence" value="ECO:0007669"/>
    <property type="project" value="TreeGrafter"/>
</dbReference>
<dbReference type="GO" id="GO:0005829">
    <property type="term" value="C:cytosol"/>
    <property type="evidence" value="ECO:0007669"/>
    <property type="project" value="TreeGrafter"/>
</dbReference>
<keyword evidence="2" id="KW-0238">DNA-binding</keyword>
<dbReference type="EMBL" id="VDFV01000010">
    <property type="protein sequence ID" value="TNC72020.1"/>
    <property type="molecule type" value="Genomic_DNA"/>
</dbReference>
<dbReference type="AlphaFoldDB" id="A0A5C4NDQ6"/>
<accession>A0A5C4NDQ6</accession>
<dbReference type="SUPFAM" id="SSF51206">
    <property type="entry name" value="cAMP-binding domain-like"/>
    <property type="match status" value="1"/>
</dbReference>
<comment type="caution">
    <text evidence="5">The sequence shown here is derived from an EMBL/GenBank/DDBJ whole genome shotgun (WGS) entry which is preliminary data.</text>
</comment>
<dbReference type="InterPro" id="IPR036390">
    <property type="entry name" value="WH_DNA-bd_sf"/>
</dbReference>
<sequence>MDDAQSSPWPGDEALCRNRLLAAMGNEGRGALAPHLRAVELSRGQRLFEPGEDVGWMHFPCDGTMLSLIVVLPDGRTADTGLIGCEGAVGGLVSRGHRPAFARAVVQIPGAAWRVEVGHVEEAKERVAALGDALARYADCLLAQLLQTVACNGRHSLEQRMANWLLTMQDRQGAAELPLTQEYLGEMLGVSRTYVTRTAAAFQAQGLIGYARGRLRVLDRAGLRAVSCDCQDTVAAHYDRVLPGLRPESPI</sequence>
<dbReference type="SMART" id="SM00419">
    <property type="entry name" value="HTH_CRP"/>
    <property type="match status" value="1"/>
</dbReference>
<dbReference type="InterPro" id="IPR000595">
    <property type="entry name" value="cNMP-bd_dom"/>
</dbReference>
<evidence type="ECO:0000313" key="6">
    <source>
        <dbReference type="Proteomes" id="UP000305709"/>
    </source>
</evidence>
<gene>
    <name evidence="5" type="ORF">FHG71_09815</name>
</gene>
<dbReference type="Proteomes" id="UP000305709">
    <property type="component" value="Unassembled WGS sequence"/>
</dbReference>
<dbReference type="PROSITE" id="PS51063">
    <property type="entry name" value="HTH_CRP_2"/>
    <property type="match status" value="1"/>
</dbReference>
<proteinExistence type="predicted"/>
<evidence type="ECO:0000259" key="4">
    <source>
        <dbReference type="PROSITE" id="PS51063"/>
    </source>
</evidence>
<organism evidence="5 6">
    <name type="scientific">Rubellimicrobium roseum</name>
    <dbReference type="NCBI Taxonomy" id="687525"/>
    <lineage>
        <taxon>Bacteria</taxon>
        <taxon>Pseudomonadati</taxon>
        <taxon>Pseudomonadota</taxon>
        <taxon>Alphaproteobacteria</taxon>
        <taxon>Rhodobacterales</taxon>
        <taxon>Roseobacteraceae</taxon>
        <taxon>Rubellimicrobium</taxon>
    </lineage>
</organism>
<dbReference type="InterPro" id="IPR050397">
    <property type="entry name" value="Env_Response_Regulators"/>
</dbReference>
<dbReference type="PANTHER" id="PTHR24567">
    <property type="entry name" value="CRP FAMILY TRANSCRIPTIONAL REGULATORY PROTEIN"/>
    <property type="match status" value="1"/>
</dbReference>
<reference evidence="5 6" key="1">
    <citation type="submission" date="2019-06" db="EMBL/GenBank/DDBJ databases">
        <authorList>
            <person name="Jiang L."/>
        </authorList>
    </citation>
    <scope>NUCLEOTIDE SEQUENCE [LARGE SCALE GENOMIC DNA]</scope>
    <source>
        <strain evidence="5 6">YIM 48858</strain>
    </source>
</reference>
<keyword evidence="6" id="KW-1185">Reference proteome</keyword>
<dbReference type="PANTHER" id="PTHR24567:SF74">
    <property type="entry name" value="HTH-TYPE TRANSCRIPTIONAL REGULATOR ARCR"/>
    <property type="match status" value="1"/>
</dbReference>
<dbReference type="Gene3D" id="1.10.10.10">
    <property type="entry name" value="Winged helix-like DNA-binding domain superfamily/Winged helix DNA-binding domain"/>
    <property type="match status" value="1"/>
</dbReference>
<dbReference type="Pfam" id="PF13545">
    <property type="entry name" value="HTH_Crp_2"/>
    <property type="match status" value="1"/>
</dbReference>
<dbReference type="RefSeq" id="WP_139081450.1">
    <property type="nucleotide sequence ID" value="NZ_VDFV01000010.1"/>
</dbReference>
<dbReference type="InterPro" id="IPR036388">
    <property type="entry name" value="WH-like_DNA-bd_sf"/>
</dbReference>